<feature type="compositionally biased region" description="Basic and acidic residues" evidence="13">
    <location>
        <begin position="595"/>
        <end position="608"/>
    </location>
</feature>
<dbReference type="Pfam" id="PF21235">
    <property type="entry name" value="UBA_ARI1"/>
    <property type="match status" value="1"/>
</dbReference>
<dbReference type="SUPFAM" id="SSF57850">
    <property type="entry name" value="RING/U-box"/>
    <property type="match status" value="3"/>
</dbReference>
<evidence type="ECO:0000259" key="15">
    <source>
        <dbReference type="PROSITE" id="PS51873"/>
    </source>
</evidence>
<dbReference type="GO" id="GO:0061630">
    <property type="term" value="F:ubiquitin protein ligase activity"/>
    <property type="evidence" value="ECO:0007669"/>
    <property type="project" value="UniProtKB-EC"/>
</dbReference>
<feature type="compositionally biased region" description="Acidic residues" evidence="13">
    <location>
        <begin position="1"/>
        <end position="13"/>
    </location>
</feature>
<feature type="domain" description="RING-type" evidence="14">
    <location>
        <begin position="134"/>
        <end position="178"/>
    </location>
</feature>
<dbReference type="Gene3D" id="1.20.120.1750">
    <property type="match status" value="1"/>
</dbReference>
<organism evidence="16">
    <name type="scientific">Tetraselmis chuii</name>
    <dbReference type="NCBI Taxonomy" id="63592"/>
    <lineage>
        <taxon>Eukaryota</taxon>
        <taxon>Viridiplantae</taxon>
        <taxon>Chlorophyta</taxon>
        <taxon>core chlorophytes</taxon>
        <taxon>Chlorodendrophyceae</taxon>
        <taxon>Chlorodendrales</taxon>
        <taxon>Chlorodendraceae</taxon>
        <taxon>Tetraselmis</taxon>
    </lineage>
</organism>
<dbReference type="FunFam" id="3.30.40.10:FF:000019">
    <property type="entry name" value="RBR-type E3 ubiquitin transferase"/>
    <property type="match status" value="1"/>
</dbReference>
<evidence type="ECO:0000256" key="7">
    <source>
        <dbReference type="ARBA" id="ARBA00022723"/>
    </source>
</evidence>
<dbReference type="SMART" id="SM00647">
    <property type="entry name" value="IBR"/>
    <property type="match status" value="2"/>
</dbReference>
<dbReference type="InterPro" id="IPR048962">
    <property type="entry name" value="ARIH1-like_UBL"/>
</dbReference>
<feature type="region of interest" description="Disordered" evidence="13">
    <location>
        <begin position="1"/>
        <end position="25"/>
    </location>
</feature>
<dbReference type="CDD" id="cd16773">
    <property type="entry name" value="RING-HC_RBR_TRIAD1"/>
    <property type="match status" value="1"/>
</dbReference>
<dbReference type="InterPro" id="IPR013083">
    <property type="entry name" value="Znf_RING/FYVE/PHD"/>
</dbReference>
<dbReference type="InterPro" id="IPR054694">
    <property type="entry name" value="Parkin-like_IBR"/>
</dbReference>
<dbReference type="CDD" id="cd20346">
    <property type="entry name" value="BRcat_RBR_ANKIB1"/>
    <property type="match status" value="1"/>
</dbReference>
<name>A0A7S1X3V0_9CHLO</name>
<evidence type="ECO:0000256" key="1">
    <source>
        <dbReference type="ARBA" id="ARBA00001798"/>
    </source>
</evidence>
<comment type="function">
    <text evidence="2">Might act as an E3 ubiquitin-protein ligase, or as part of E3 complex, which accepts ubiquitin from specific E2 ubiquitin-conjugating enzymes and then transfers it to substrates.</text>
</comment>
<evidence type="ECO:0000256" key="10">
    <source>
        <dbReference type="ARBA" id="ARBA00022786"/>
    </source>
</evidence>
<dbReference type="PANTHER" id="PTHR11685">
    <property type="entry name" value="RBR FAMILY RING FINGER AND IBR DOMAIN-CONTAINING"/>
    <property type="match status" value="1"/>
</dbReference>
<feature type="region of interest" description="Disordered" evidence="13">
    <location>
        <begin position="521"/>
        <end position="619"/>
    </location>
</feature>
<evidence type="ECO:0000256" key="5">
    <source>
        <dbReference type="ARBA" id="ARBA00012251"/>
    </source>
</evidence>
<evidence type="ECO:0000259" key="14">
    <source>
        <dbReference type="PROSITE" id="PS50089"/>
    </source>
</evidence>
<evidence type="ECO:0000256" key="11">
    <source>
        <dbReference type="ARBA" id="ARBA00022833"/>
    </source>
</evidence>
<dbReference type="InterPro" id="IPR045840">
    <property type="entry name" value="Ariadne"/>
</dbReference>
<accession>A0A7S1X3V0</accession>
<comment type="similarity">
    <text evidence="4">Belongs to the RBR family. Ariadne subfamily.</text>
</comment>
<evidence type="ECO:0000256" key="6">
    <source>
        <dbReference type="ARBA" id="ARBA00022679"/>
    </source>
</evidence>
<dbReference type="InterPro" id="IPR031127">
    <property type="entry name" value="E3_UB_ligase_RBR"/>
</dbReference>
<dbReference type="CDD" id="cd22586">
    <property type="entry name" value="Rcat_RBR_ARI1-like"/>
    <property type="match status" value="1"/>
</dbReference>
<dbReference type="PROSITE" id="PS51873">
    <property type="entry name" value="TRIAD"/>
    <property type="match status" value="1"/>
</dbReference>
<dbReference type="InterPro" id="IPR001841">
    <property type="entry name" value="Znf_RING"/>
</dbReference>
<keyword evidence="6" id="KW-0808">Transferase</keyword>
<evidence type="ECO:0000256" key="8">
    <source>
        <dbReference type="ARBA" id="ARBA00022737"/>
    </source>
</evidence>
<dbReference type="GO" id="GO:0008270">
    <property type="term" value="F:zinc ion binding"/>
    <property type="evidence" value="ECO:0007669"/>
    <property type="project" value="UniProtKB-KW"/>
</dbReference>
<dbReference type="InterPro" id="IPR044066">
    <property type="entry name" value="TRIAD_supradom"/>
</dbReference>
<dbReference type="Pfam" id="PF01485">
    <property type="entry name" value="IBR"/>
    <property type="match status" value="1"/>
</dbReference>
<keyword evidence="9 12" id="KW-0863">Zinc-finger</keyword>
<comment type="pathway">
    <text evidence="3">Protein modification; protein ubiquitination.</text>
</comment>
<dbReference type="GO" id="GO:0016567">
    <property type="term" value="P:protein ubiquitination"/>
    <property type="evidence" value="ECO:0007669"/>
    <property type="project" value="InterPro"/>
</dbReference>
<dbReference type="InterPro" id="IPR002867">
    <property type="entry name" value="IBR_dom"/>
</dbReference>
<evidence type="ECO:0000256" key="9">
    <source>
        <dbReference type="ARBA" id="ARBA00022771"/>
    </source>
</evidence>
<keyword evidence="7" id="KW-0479">Metal-binding</keyword>
<gene>
    <name evidence="16" type="ORF">TCHU04912_LOCUS8902</name>
</gene>
<comment type="catalytic activity">
    <reaction evidence="1">
        <text>[E2 ubiquitin-conjugating enzyme]-S-ubiquitinyl-L-cysteine + [acceptor protein]-L-lysine = [E2 ubiquitin-conjugating enzyme]-L-cysteine + [acceptor protein]-N(6)-ubiquitinyl-L-lysine.</text>
        <dbReference type="EC" id="2.3.2.31"/>
    </reaction>
</comment>
<evidence type="ECO:0000256" key="4">
    <source>
        <dbReference type="ARBA" id="ARBA00005884"/>
    </source>
</evidence>
<dbReference type="AlphaFoldDB" id="A0A7S1X3V0"/>
<dbReference type="EC" id="2.3.2.31" evidence="5"/>
<dbReference type="Pfam" id="PF19422">
    <property type="entry name" value="Ariadne"/>
    <property type="match status" value="1"/>
</dbReference>
<evidence type="ECO:0000313" key="16">
    <source>
        <dbReference type="EMBL" id="CAD9206666.1"/>
    </source>
</evidence>
<dbReference type="Gene3D" id="3.30.40.10">
    <property type="entry name" value="Zinc/RING finger domain, C3HC4 (zinc finger)"/>
    <property type="match status" value="1"/>
</dbReference>
<keyword evidence="10" id="KW-0833">Ubl conjugation pathway</keyword>
<dbReference type="PROSITE" id="PS50089">
    <property type="entry name" value="ZF_RING_2"/>
    <property type="match status" value="1"/>
</dbReference>
<proteinExistence type="inferred from homology"/>
<dbReference type="Pfam" id="PF22605">
    <property type="entry name" value="IBR_2"/>
    <property type="match status" value="1"/>
</dbReference>
<reference evidence="16" key="1">
    <citation type="submission" date="2021-01" db="EMBL/GenBank/DDBJ databases">
        <authorList>
            <person name="Corre E."/>
            <person name="Pelletier E."/>
            <person name="Niang G."/>
            <person name="Scheremetjew M."/>
            <person name="Finn R."/>
            <person name="Kale V."/>
            <person name="Holt S."/>
            <person name="Cochrane G."/>
            <person name="Meng A."/>
            <person name="Brown T."/>
            <person name="Cohen L."/>
        </authorList>
    </citation>
    <scope>NUCLEOTIDE SEQUENCE</scope>
    <source>
        <strain evidence="16">PLY429</strain>
    </source>
</reference>
<evidence type="ECO:0000256" key="3">
    <source>
        <dbReference type="ARBA" id="ARBA00004906"/>
    </source>
</evidence>
<evidence type="ECO:0000256" key="12">
    <source>
        <dbReference type="PROSITE-ProRule" id="PRU00175"/>
    </source>
</evidence>
<keyword evidence="11" id="KW-0862">Zinc</keyword>
<feature type="domain" description="RING-type" evidence="15">
    <location>
        <begin position="130"/>
        <end position="343"/>
    </location>
</feature>
<evidence type="ECO:0000256" key="2">
    <source>
        <dbReference type="ARBA" id="ARBA00003976"/>
    </source>
</evidence>
<dbReference type="EMBL" id="HBGG01017341">
    <property type="protein sequence ID" value="CAD9206666.1"/>
    <property type="molecule type" value="Transcribed_RNA"/>
</dbReference>
<evidence type="ECO:0000256" key="13">
    <source>
        <dbReference type="SAM" id="MobiDB-lite"/>
    </source>
</evidence>
<keyword evidence="8" id="KW-0677">Repeat</keyword>
<sequence length="619" mass="69931">METYCDSDDDYFDSDSPTSQASSVEDIDLPFFEAEDSKSVRKAPRSTWKVIDEDNLEKAQRSCLEGVMDILGCPMSVARALLIHYSWNTEVLFGQYADRGPEWMLQSASVTSKLDTLRETDAPGVEGYQGTVYCGSCLSDVPSADSTVMDCGHVFCNECWRQYFTIKITEGGSRHLACMAYQCGAVCVEAKVKELLFERPDIVKRYERSLLESFIEDNKRVKWCPSVPHCGNAIEVDGEPLCEPECTCGTKFCFLCGLEPHSPCTCSMWKAWSEKSRDDSETSNWITANTKPCPKCNKPVEKNGGCNLVLCTCGQAFCWLCGAGTERAHTWTTIYGHECGRWKEDMDKDIDVAQRQLERYNHYHSRWSAHMDSLAMEKRQGQWFRRIKEKVHLMEQKDNELKDYSWLHQALEQLLEARRVLGYSYVFAYYMFSDMFAHMISRNQNKVNQNLFEDQQQQLESEVERLSGMVQNLNDKQMMDRSFRLIVINSSVNVDTRSSKLYDLVEKDLLGPLDMPTAAVSPYRGSAMSQPAAEDDPSAEPSGSMSTSAGICPEQAGPSTNGDVMVEDSTTRPSGPSSSRDRGKRPMSLQTLESLSKDTQMKRSRSVDKFGTLVGDSRE</sequence>
<protein>
    <recommendedName>
        <fullName evidence="5">RBR-type E3 ubiquitin transferase</fullName>
        <ecNumber evidence="5">2.3.2.31</ecNumber>
    </recommendedName>
</protein>